<sequence length="143" mass="16806">MERYGYLILDSDETYDYIHYELFSTILNCMRNVLTSLNLDRANKQKVCYINILNNEEIVYFIRENDQEHRFGVCCPHRMTPNKKFSLYGCENILYSNILGCLEASNDFLWPSGGNFSTFNSFKHGFFKILTDKEVTNLLKIPT</sequence>
<dbReference type="AlphaFoldDB" id="A0A4Y2X1C5"/>
<comment type="caution">
    <text evidence="1">The sequence shown here is derived from an EMBL/GenBank/DDBJ whole genome shotgun (WGS) entry which is preliminary data.</text>
</comment>
<reference evidence="1 2" key="1">
    <citation type="journal article" date="2019" name="Sci. Rep.">
        <title>Orb-weaving spider Araneus ventricosus genome elucidates the spidroin gene catalogue.</title>
        <authorList>
            <person name="Kono N."/>
            <person name="Nakamura H."/>
            <person name="Ohtoshi R."/>
            <person name="Moran D.A.P."/>
            <person name="Shinohara A."/>
            <person name="Yoshida Y."/>
            <person name="Fujiwara M."/>
            <person name="Mori M."/>
            <person name="Tomita M."/>
            <person name="Arakawa K."/>
        </authorList>
    </citation>
    <scope>NUCLEOTIDE SEQUENCE [LARGE SCALE GENOMIC DNA]</scope>
</reference>
<accession>A0A4Y2X1C5</accession>
<evidence type="ECO:0000313" key="1">
    <source>
        <dbReference type="EMBL" id="GBO42724.1"/>
    </source>
</evidence>
<dbReference type="EMBL" id="BGPR01068973">
    <property type="protein sequence ID" value="GBO42724.1"/>
    <property type="molecule type" value="Genomic_DNA"/>
</dbReference>
<organism evidence="1 2">
    <name type="scientific">Araneus ventricosus</name>
    <name type="common">Orbweaver spider</name>
    <name type="synonym">Epeira ventricosa</name>
    <dbReference type="NCBI Taxonomy" id="182803"/>
    <lineage>
        <taxon>Eukaryota</taxon>
        <taxon>Metazoa</taxon>
        <taxon>Ecdysozoa</taxon>
        <taxon>Arthropoda</taxon>
        <taxon>Chelicerata</taxon>
        <taxon>Arachnida</taxon>
        <taxon>Araneae</taxon>
        <taxon>Araneomorphae</taxon>
        <taxon>Entelegynae</taxon>
        <taxon>Araneoidea</taxon>
        <taxon>Araneidae</taxon>
        <taxon>Araneus</taxon>
    </lineage>
</organism>
<gene>
    <name evidence="1" type="ORF">AVEN_83473_1</name>
</gene>
<dbReference type="Proteomes" id="UP000499080">
    <property type="component" value="Unassembled WGS sequence"/>
</dbReference>
<evidence type="ECO:0000313" key="2">
    <source>
        <dbReference type="Proteomes" id="UP000499080"/>
    </source>
</evidence>
<name>A0A4Y2X1C5_ARAVE</name>
<proteinExistence type="predicted"/>
<keyword evidence="2" id="KW-1185">Reference proteome</keyword>
<protein>
    <submittedName>
        <fullName evidence="1">Uncharacterized protein</fullName>
    </submittedName>
</protein>